<protein>
    <recommendedName>
        <fullName evidence="3">F-box domain-containing protein</fullName>
    </recommendedName>
</protein>
<gene>
    <name evidence="1" type="ORF">AC578_9413</name>
</gene>
<comment type="caution">
    <text evidence="1">The sequence shown here is derived from an EMBL/GenBank/DDBJ whole genome shotgun (WGS) entry which is preliminary data.</text>
</comment>
<evidence type="ECO:0000313" key="1">
    <source>
        <dbReference type="EMBL" id="KXS98111.1"/>
    </source>
</evidence>
<organism evidence="1 2">
    <name type="scientific">Pseudocercospora eumusae</name>
    <dbReference type="NCBI Taxonomy" id="321146"/>
    <lineage>
        <taxon>Eukaryota</taxon>
        <taxon>Fungi</taxon>
        <taxon>Dikarya</taxon>
        <taxon>Ascomycota</taxon>
        <taxon>Pezizomycotina</taxon>
        <taxon>Dothideomycetes</taxon>
        <taxon>Dothideomycetidae</taxon>
        <taxon>Mycosphaerellales</taxon>
        <taxon>Mycosphaerellaceae</taxon>
        <taxon>Pseudocercospora</taxon>
    </lineage>
</organism>
<sequence length="295" mass="34159">LQSFYQLFYSFLLYSFRNFRAPSPCLNHRADMTNTNCLLDGTMIDTDTTLDTVMSDKERDANANTQFFHLPLEVRDMVYSHFCPYRWFDIVLMPDKILQPGTSRVSRQMRKESLDVFYGKGLWLHDMRGWKNSSYPKTWTPQTIFTKWIGAIGDENAARLRRLRFYHHTFNLLITIGDEKPRISFSLRNNRPGTEVDLAEDAPKGYSFVEALRRAERRITVIIDQMNGEIGNGHLTVQAIDGLYAQVEMLKPSLCSRTGVGWKGAVFDEYELGEAKSFRQHQDSCGECAYSRSRD</sequence>
<dbReference type="STRING" id="321146.A0A139H6Q5"/>
<dbReference type="OrthoDB" id="4217619at2759"/>
<accession>A0A139H6Q5</accession>
<dbReference type="Proteomes" id="UP000070133">
    <property type="component" value="Unassembled WGS sequence"/>
</dbReference>
<keyword evidence="2" id="KW-1185">Reference proteome</keyword>
<proteinExistence type="predicted"/>
<name>A0A139H6Q5_9PEZI</name>
<evidence type="ECO:0000313" key="2">
    <source>
        <dbReference type="Proteomes" id="UP000070133"/>
    </source>
</evidence>
<dbReference type="AlphaFoldDB" id="A0A139H6Q5"/>
<reference evidence="1 2" key="1">
    <citation type="submission" date="2015-07" db="EMBL/GenBank/DDBJ databases">
        <title>Comparative genomics of the Sigatoka disease complex on banana suggests a link between parallel evolutionary changes in Pseudocercospora fijiensis and Pseudocercospora eumusae and increased virulence on the banana host.</title>
        <authorList>
            <person name="Chang T.-C."/>
            <person name="Salvucci A."/>
            <person name="Crous P.W."/>
            <person name="Stergiopoulos I."/>
        </authorList>
    </citation>
    <scope>NUCLEOTIDE SEQUENCE [LARGE SCALE GENOMIC DNA]</scope>
    <source>
        <strain evidence="1 2">CBS 114824</strain>
    </source>
</reference>
<feature type="non-terminal residue" evidence="1">
    <location>
        <position position="1"/>
    </location>
</feature>
<dbReference type="EMBL" id="LFZN01000121">
    <property type="protein sequence ID" value="KXS98111.1"/>
    <property type="molecule type" value="Genomic_DNA"/>
</dbReference>
<evidence type="ECO:0008006" key="3">
    <source>
        <dbReference type="Google" id="ProtNLM"/>
    </source>
</evidence>